<evidence type="ECO:0000313" key="2">
    <source>
        <dbReference type="Proteomes" id="UP000092382"/>
    </source>
</evidence>
<evidence type="ECO:0000313" key="1">
    <source>
        <dbReference type="EMBL" id="OBQ20021.1"/>
    </source>
</evidence>
<dbReference type="Pfam" id="PF18849">
    <property type="entry name" value="baeRF_family7"/>
    <property type="match status" value="1"/>
</dbReference>
<gene>
    <name evidence="1" type="ORF">AN481_17320</name>
</gene>
<accession>A0A1B7VKJ2</accession>
<dbReference type="STRING" id="1803587.GCA_001593825_03608"/>
<organism evidence="1 2">
    <name type="scientific">Aphanizomenon flos-aquae LD13</name>
    <dbReference type="NCBI Taxonomy" id="1710894"/>
    <lineage>
        <taxon>Bacteria</taxon>
        <taxon>Bacillati</taxon>
        <taxon>Cyanobacteriota</taxon>
        <taxon>Cyanophyceae</taxon>
        <taxon>Nostocales</taxon>
        <taxon>Aphanizomenonaceae</taxon>
        <taxon>Aphanizomenon</taxon>
    </lineage>
</organism>
<protein>
    <submittedName>
        <fullName evidence="1">Uncharacterized protein</fullName>
    </submittedName>
</protein>
<comment type="caution">
    <text evidence="1">The sequence shown here is derived from an EMBL/GenBank/DDBJ whole genome shotgun (WGS) entry which is preliminary data.</text>
</comment>
<sequence>MTIFSLDELKNLVQNPQYPCVSLYLPMERLGGETRQNPVRFKNLIREAEKRLDEMGLRSTESVNLLKPAMELDNIGFWENQNQGLVIFSSPNLFRYYCLPISFPQLAIVGKNFHIKPLLELINNDGKFYILALSQNHVKFYAGTRYKLDEIVVENMPKNLAETLLEDEFQKGVQHRIGTPRSVSYASQQPGSVHGQGSSDREKHEREILNFCYAVDTALHEILRDEKAPLILAGVDYLLPIYQKANTYPHFLETGITGNVELMKMAELNRAAWEIVSPLFQQEYEEIMAVYLQLVGEESIKIANDIKTIIPAAYYQRVDTLFVPLKQHIWGKFDLPNATVELHPEPAPDDEDMLDFAVIHTILNGGRVYTLEPEAMPSGLKVAAICRY</sequence>
<reference evidence="1 2" key="1">
    <citation type="submission" date="2015-09" db="EMBL/GenBank/DDBJ databases">
        <title>Whole genome shotgun sequence assembly of Aphanizomenon flos-aquae UKL13.</title>
        <authorList>
            <person name="Driscoll C."/>
        </authorList>
    </citation>
    <scope>NUCLEOTIDE SEQUENCE [LARGE SCALE GENOMIC DNA]</scope>
    <source>
        <strain evidence="1">MDT13</strain>
    </source>
</reference>
<dbReference type="AlphaFoldDB" id="A0A1B7VKJ2"/>
<dbReference type="Proteomes" id="UP000092382">
    <property type="component" value="Unassembled WGS sequence"/>
</dbReference>
<dbReference type="PATRIC" id="fig|1710894.3.peg.2493"/>
<dbReference type="EMBL" id="LJOY01000080">
    <property type="protein sequence ID" value="OBQ20021.1"/>
    <property type="molecule type" value="Genomic_DNA"/>
</dbReference>
<dbReference type="InterPro" id="IPR040837">
    <property type="entry name" value="Bact_RF_family7"/>
</dbReference>
<name>A0A1B7VKJ2_APHFL</name>
<proteinExistence type="predicted"/>